<keyword evidence="3" id="KW-1185">Reference proteome</keyword>
<dbReference type="Pfam" id="PF12680">
    <property type="entry name" value="SnoaL_2"/>
    <property type="match status" value="1"/>
</dbReference>
<reference evidence="3" key="1">
    <citation type="submission" date="2016-10" db="EMBL/GenBank/DDBJ databases">
        <authorList>
            <person name="Varghese N."/>
            <person name="Submissions S."/>
        </authorList>
    </citation>
    <scope>NUCLEOTIDE SEQUENCE [LARGE SCALE GENOMIC DNA]</scope>
    <source>
        <strain evidence="3">CGMCC 4.3516</strain>
    </source>
</reference>
<evidence type="ECO:0000259" key="1">
    <source>
        <dbReference type="Pfam" id="PF12680"/>
    </source>
</evidence>
<dbReference type="STRING" id="58114.SAMN05216270_11876"/>
<dbReference type="AlphaFoldDB" id="A0A1G7C036"/>
<gene>
    <name evidence="2" type="ORF">SAMN05216270_11876</name>
</gene>
<dbReference type="InterPro" id="IPR037401">
    <property type="entry name" value="SnoaL-like"/>
</dbReference>
<protein>
    <submittedName>
        <fullName evidence="2">Predicted SnoaL-like aldol condensation-catalyzing enzyme</fullName>
    </submittedName>
</protein>
<dbReference type="InterPro" id="IPR032710">
    <property type="entry name" value="NTF2-like_dom_sf"/>
</dbReference>
<feature type="domain" description="SnoaL-like" evidence="1">
    <location>
        <begin position="12"/>
        <end position="105"/>
    </location>
</feature>
<dbReference type="EMBL" id="FNAD01000018">
    <property type="protein sequence ID" value="SDE32718.1"/>
    <property type="molecule type" value="Genomic_DNA"/>
</dbReference>
<evidence type="ECO:0000313" key="3">
    <source>
        <dbReference type="Proteomes" id="UP000198949"/>
    </source>
</evidence>
<dbReference type="Gene3D" id="3.10.450.50">
    <property type="match status" value="1"/>
</dbReference>
<name>A0A1G7C036_9ACTN</name>
<dbReference type="RefSeq" id="WP_177155069.1">
    <property type="nucleotide sequence ID" value="NZ_FNAD01000018.1"/>
</dbReference>
<evidence type="ECO:0000313" key="2">
    <source>
        <dbReference type="EMBL" id="SDE32718.1"/>
    </source>
</evidence>
<proteinExistence type="predicted"/>
<sequence length="126" mass="14115">MTTDKKQIIRTALAELFGSGGTDALEPYLKDDFTDRGPGIVASGKDEWLEAVRRIPAADMKIEIRLLLEDGDHVTMLSRRWLPWAGHWIAAADVWRFEGDRIAEHVEVFQPIPEDAAAPVPHSLMP</sequence>
<accession>A0A1G7C036</accession>
<dbReference type="SUPFAM" id="SSF54427">
    <property type="entry name" value="NTF2-like"/>
    <property type="match status" value="1"/>
</dbReference>
<dbReference type="Proteomes" id="UP000198949">
    <property type="component" value="Unassembled WGS sequence"/>
</dbReference>
<organism evidence="2 3">
    <name type="scientific">Glycomyces harbinensis</name>
    <dbReference type="NCBI Taxonomy" id="58114"/>
    <lineage>
        <taxon>Bacteria</taxon>
        <taxon>Bacillati</taxon>
        <taxon>Actinomycetota</taxon>
        <taxon>Actinomycetes</taxon>
        <taxon>Glycomycetales</taxon>
        <taxon>Glycomycetaceae</taxon>
        <taxon>Glycomyces</taxon>
    </lineage>
</organism>